<dbReference type="AlphaFoldDB" id="A0A3D8TRK0"/>
<evidence type="ECO:0000313" key="3">
    <source>
        <dbReference type="Proteomes" id="UP000257055"/>
    </source>
</evidence>
<dbReference type="Gene3D" id="2.60.120.10">
    <property type="entry name" value="Jelly Rolls"/>
    <property type="match status" value="1"/>
</dbReference>
<dbReference type="Proteomes" id="UP000257055">
    <property type="component" value="Unassembled WGS sequence"/>
</dbReference>
<sequence>MLLDTLLAQQDWHKPFWKMLYFRANEVCYSMAQPSVDQVLIVKEGELLVQVQSGTDKMISTALLNEGNVVNIESLIENSSNGKLEYLLPYQVVALNDAEIIQIDKEFLLSHLHLDPHNYHRTFEKIITQFIATSFATQIADRPLAIRIAWTLFQIAGKAGKSLENGSSILLPSYVTSELIAQLAQEKEKEVNSTLQTFHLTGIFTQLKPLILNFHRLQTYLDNELPFKTSGATKPFSIF</sequence>
<gene>
    <name evidence="2" type="ORF">UR08_10755</name>
</gene>
<dbReference type="SUPFAM" id="SSF51206">
    <property type="entry name" value="cAMP-binding domain-like"/>
    <property type="match status" value="1"/>
</dbReference>
<dbReference type="EMBL" id="LARY01000002">
    <property type="protein sequence ID" value="RDX01385.1"/>
    <property type="molecule type" value="Genomic_DNA"/>
</dbReference>
<evidence type="ECO:0000313" key="2">
    <source>
        <dbReference type="EMBL" id="RDX01385.1"/>
    </source>
</evidence>
<organism evidence="2 3">
    <name type="scientific">Listeria kieliensis</name>
    <dbReference type="NCBI Taxonomy" id="1621700"/>
    <lineage>
        <taxon>Bacteria</taxon>
        <taxon>Bacillati</taxon>
        <taxon>Bacillota</taxon>
        <taxon>Bacilli</taxon>
        <taxon>Bacillales</taxon>
        <taxon>Listeriaceae</taxon>
        <taxon>Listeria</taxon>
    </lineage>
</organism>
<keyword evidence="3" id="KW-1185">Reference proteome</keyword>
<comment type="caution">
    <text evidence="2">The sequence shown here is derived from an EMBL/GenBank/DDBJ whole genome shotgun (WGS) entry which is preliminary data.</text>
</comment>
<accession>A0A3D8TRK0</accession>
<evidence type="ECO:0000256" key="1">
    <source>
        <dbReference type="ARBA" id="ARBA00023159"/>
    </source>
</evidence>
<keyword evidence="1" id="KW-0010">Activator</keyword>
<name>A0A3D8TRK0_9LIST</name>
<protein>
    <recommendedName>
        <fullName evidence="4">Cyclic nucleotide-binding domain-containing protein</fullName>
    </recommendedName>
</protein>
<reference evidence="3" key="1">
    <citation type="submission" date="2015-04" db="EMBL/GenBank/DDBJ databases">
        <authorList>
            <person name="Schardt J."/>
            <person name="Mueller-Herbst S."/>
            <person name="Scherer S."/>
            <person name="Huptas C."/>
        </authorList>
    </citation>
    <scope>NUCLEOTIDE SEQUENCE [LARGE SCALE GENOMIC DNA]</scope>
    <source>
        <strain evidence="3">Kiel-L1</strain>
    </source>
</reference>
<dbReference type="InterPro" id="IPR014710">
    <property type="entry name" value="RmlC-like_jellyroll"/>
</dbReference>
<dbReference type="InterPro" id="IPR018490">
    <property type="entry name" value="cNMP-bd_dom_sf"/>
</dbReference>
<proteinExistence type="predicted"/>
<evidence type="ECO:0008006" key="4">
    <source>
        <dbReference type="Google" id="ProtNLM"/>
    </source>
</evidence>
<dbReference type="RefSeq" id="WP_115753644.1">
    <property type="nucleotide sequence ID" value="NZ_LARY01000002.1"/>
</dbReference>